<organism evidence="1 2">
    <name type="scientific">Setaria viridis</name>
    <name type="common">Green bristlegrass</name>
    <name type="synonym">Setaria italica subsp. viridis</name>
    <dbReference type="NCBI Taxonomy" id="4556"/>
    <lineage>
        <taxon>Eukaryota</taxon>
        <taxon>Viridiplantae</taxon>
        <taxon>Streptophyta</taxon>
        <taxon>Embryophyta</taxon>
        <taxon>Tracheophyta</taxon>
        <taxon>Spermatophyta</taxon>
        <taxon>Magnoliopsida</taxon>
        <taxon>Liliopsida</taxon>
        <taxon>Poales</taxon>
        <taxon>Poaceae</taxon>
        <taxon>PACMAD clade</taxon>
        <taxon>Panicoideae</taxon>
        <taxon>Panicodae</taxon>
        <taxon>Paniceae</taxon>
        <taxon>Cenchrinae</taxon>
        <taxon>Setaria</taxon>
    </lineage>
</organism>
<evidence type="ECO:0000313" key="1">
    <source>
        <dbReference type="EMBL" id="TKW38450.1"/>
    </source>
</evidence>
<reference evidence="1" key="1">
    <citation type="submission" date="2019-03" db="EMBL/GenBank/DDBJ databases">
        <title>WGS assembly of Setaria viridis.</title>
        <authorList>
            <person name="Huang P."/>
            <person name="Jenkins J."/>
            <person name="Grimwood J."/>
            <person name="Barry K."/>
            <person name="Healey A."/>
            <person name="Mamidi S."/>
            <person name="Sreedasyam A."/>
            <person name="Shu S."/>
            <person name="Feldman M."/>
            <person name="Wu J."/>
            <person name="Yu Y."/>
            <person name="Chen C."/>
            <person name="Johnson J."/>
            <person name="Rokhsar D."/>
            <person name="Baxter I."/>
            <person name="Schmutz J."/>
            <person name="Brutnell T."/>
            <person name="Kellogg E."/>
        </authorList>
    </citation>
    <scope>NUCLEOTIDE SEQUENCE [LARGE SCALE GENOMIC DNA]</scope>
</reference>
<dbReference type="EMBL" id="CM016552">
    <property type="protein sequence ID" value="TKW38450.1"/>
    <property type="molecule type" value="Genomic_DNA"/>
</dbReference>
<gene>
    <name evidence="1" type="ORF">SEVIR_1G115301v2</name>
</gene>
<proteinExistence type="predicted"/>
<dbReference type="Proteomes" id="UP000298652">
    <property type="component" value="Chromosome 1"/>
</dbReference>
<dbReference type="AlphaFoldDB" id="A0A4U6W714"/>
<accession>A0A4U6W714</accession>
<name>A0A4U6W714_SETVI</name>
<keyword evidence="2" id="KW-1185">Reference proteome</keyword>
<protein>
    <submittedName>
        <fullName evidence="1">Uncharacterized protein</fullName>
    </submittedName>
</protein>
<dbReference type="Gramene" id="TKW38450">
    <property type="protein sequence ID" value="TKW38450"/>
    <property type="gene ID" value="SEVIR_1G115301v2"/>
</dbReference>
<evidence type="ECO:0000313" key="2">
    <source>
        <dbReference type="Proteomes" id="UP000298652"/>
    </source>
</evidence>
<sequence>MTTSATSLSMALCQDQHFFFIFLILTLQNPFLEAFHCGCDNQLEAAMAGGFGDSWAKVLMS</sequence>